<dbReference type="InterPro" id="IPR011766">
    <property type="entry name" value="TPP_enzyme_TPP-bd"/>
</dbReference>
<sequence>MSSVSSAVSRALLNNNVTEIFGVMGNGNAHFLDAVVRDGLNFTAVRHEGASVAAADAYFRITGKLAVATTTYGAGFTNAITGLAESVMAQIPTLLVVGEAPSTGMRPWDIDQSAINAALGATTFVLDAERPAAITGEAMAYALRERTAVVLAIPYDIAAAEAPEEPAVVLADLQTSTQHPAPAPELLTQYANALSAARRPVILYGRGARLSGAAEAITLLADKLGALSASTVLAPNLLGSRAGDLGIAGGFSTEETAELIAQADVVLVVGARLNQFTMRFGDLIASGAQVLQVDIAETATHARVDAFLRGDAAGALIALEALVSERPEAQKWSSAAADRLVRIKDRDNGSGQAPDGLLDPRSVASALNTILPKDRIVVQDGGHFIGWGPMYWDVTGPHALTLVGTAYQTIGLGLASAVGAGAAAGDSTVVLATGDGGLLMGLADMESVIRSVKSGVIVVYNDAAYGAEVHQYGSIGLHEGPMLIPEVDFAAIARGLGARATKVLTLDDLAELSEWVAAGAQGVFVVDCRISPDVRAPYMEEVLEANRKASLAR</sequence>
<keyword evidence="8" id="KW-1185">Reference proteome</keyword>
<protein>
    <submittedName>
        <fullName evidence="7">Thiamine pyrophosphate-dependent acetolactate synthase large subunit-like protein</fullName>
    </submittedName>
</protein>
<keyword evidence="2 3" id="KW-0786">Thiamine pyrophosphate</keyword>
<dbReference type="GO" id="GO:0030976">
    <property type="term" value="F:thiamine pyrophosphate binding"/>
    <property type="evidence" value="ECO:0007669"/>
    <property type="project" value="InterPro"/>
</dbReference>
<organism evidence="7 8">
    <name type="scientific">Paeniglutamicibacter cryotolerans</name>
    <dbReference type="NCBI Taxonomy" id="670079"/>
    <lineage>
        <taxon>Bacteria</taxon>
        <taxon>Bacillati</taxon>
        <taxon>Actinomycetota</taxon>
        <taxon>Actinomycetes</taxon>
        <taxon>Micrococcales</taxon>
        <taxon>Micrococcaceae</taxon>
        <taxon>Paeniglutamicibacter</taxon>
    </lineage>
</organism>
<comment type="caution">
    <text evidence="7">The sequence shown here is derived from an EMBL/GenBank/DDBJ whole genome shotgun (WGS) entry which is preliminary data.</text>
</comment>
<dbReference type="GO" id="GO:0000287">
    <property type="term" value="F:magnesium ion binding"/>
    <property type="evidence" value="ECO:0007669"/>
    <property type="project" value="InterPro"/>
</dbReference>
<dbReference type="RefSeq" id="WP_183510364.1">
    <property type="nucleotide sequence ID" value="NZ_BAABGK010000113.1"/>
</dbReference>
<dbReference type="GO" id="GO:0050660">
    <property type="term" value="F:flavin adenine dinucleotide binding"/>
    <property type="evidence" value="ECO:0007669"/>
    <property type="project" value="TreeGrafter"/>
</dbReference>
<dbReference type="Pfam" id="PF02775">
    <property type="entry name" value="TPP_enzyme_C"/>
    <property type="match status" value="1"/>
</dbReference>
<dbReference type="InterPro" id="IPR045229">
    <property type="entry name" value="TPP_enz"/>
</dbReference>
<name>A0A839QHG9_9MICC</name>
<dbReference type="CDD" id="cd00568">
    <property type="entry name" value="TPP_enzymes"/>
    <property type="match status" value="1"/>
</dbReference>
<evidence type="ECO:0000259" key="6">
    <source>
        <dbReference type="Pfam" id="PF02776"/>
    </source>
</evidence>
<proteinExistence type="inferred from homology"/>
<evidence type="ECO:0000259" key="5">
    <source>
        <dbReference type="Pfam" id="PF02775"/>
    </source>
</evidence>
<evidence type="ECO:0000259" key="4">
    <source>
        <dbReference type="Pfam" id="PF00205"/>
    </source>
</evidence>
<dbReference type="AlphaFoldDB" id="A0A839QHG9"/>
<feature type="domain" description="Thiamine pyrophosphate enzyme central" evidence="4">
    <location>
        <begin position="188"/>
        <end position="319"/>
    </location>
</feature>
<dbReference type="SUPFAM" id="SSF52467">
    <property type="entry name" value="DHS-like NAD/FAD-binding domain"/>
    <property type="match status" value="1"/>
</dbReference>
<dbReference type="Gene3D" id="3.40.50.970">
    <property type="match status" value="2"/>
</dbReference>
<evidence type="ECO:0000256" key="3">
    <source>
        <dbReference type="RuleBase" id="RU362132"/>
    </source>
</evidence>
<feature type="domain" description="Thiamine pyrophosphate enzyme N-terminal TPP-binding" evidence="6">
    <location>
        <begin position="4"/>
        <end position="106"/>
    </location>
</feature>
<dbReference type="PANTHER" id="PTHR18968">
    <property type="entry name" value="THIAMINE PYROPHOSPHATE ENZYMES"/>
    <property type="match status" value="1"/>
</dbReference>
<dbReference type="Pfam" id="PF00205">
    <property type="entry name" value="TPP_enzyme_M"/>
    <property type="match status" value="1"/>
</dbReference>
<dbReference type="InterPro" id="IPR012000">
    <property type="entry name" value="Thiamin_PyroP_enz_cen_dom"/>
</dbReference>
<dbReference type="GO" id="GO:0003984">
    <property type="term" value="F:acetolactate synthase activity"/>
    <property type="evidence" value="ECO:0007669"/>
    <property type="project" value="TreeGrafter"/>
</dbReference>
<dbReference type="InterPro" id="IPR029061">
    <property type="entry name" value="THDP-binding"/>
</dbReference>
<dbReference type="Gene3D" id="3.40.50.1220">
    <property type="entry name" value="TPP-binding domain"/>
    <property type="match status" value="1"/>
</dbReference>
<dbReference type="CDD" id="cd07035">
    <property type="entry name" value="TPP_PYR_POX_like"/>
    <property type="match status" value="1"/>
</dbReference>
<dbReference type="InterPro" id="IPR012001">
    <property type="entry name" value="Thiamin_PyroP_enz_TPP-bd_dom"/>
</dbReference>
<comment type="similarity">
    <text evidence="1 3">Belongs to the TPP enzyme family.</text>
</comment>
<dbReference type="EMBL" id="JACHVS010000001">
    <property type="protein sequence ID" value="MBB2995053.1"/>
    <property type="molecule type" value="Genomic_DNA"/>
</dbReference>
<accession>A0A839QHG9</accession>
<dbReference type="PANTHER" id="PTHR18968:SF13">
    <property type="entry name" value="ACETOLACTATE SYNTHASE CATALYTIC SUBUNIT, MITOCHONDRIAL"/>
    <property type="match status" value="1"/>
</dbReference>
<dbReference type="Pfam" id="PF02776">
    <property type="entry name" value="TPP_enzyme_N"/>
    <property type="match status" value="1"/>
</dbReference>
<reference evidence="7 8" key="1">
    <citation type="submission" date="2020-08" db="EMBL/GenBank/DDBJ databases">
        <title>Sequencing the genomes of 1000 actinobacteria strains.</title>
        <authorList>
            <person name="Klenk H.-P."/>
        </authorList>
    </citation>
    <scope>NUCLEOTIDE SEQUENCE [LARGE SCALE GENOMIC DNA]</scope>
    <source>
        <strain evidence="7 8">DSM 22826</strain>
    </source>
</reference>
<evidence type="ECO:0000256" key="1">
    <source>
        <dbReference type="ARBA" id="ARBA00007812"/>
    </source>
</evidence>
<dbReference type="Proteomes" id="UP000523000">
    <property type="component" value="Unassembled WGS sequence"/>
</dbReference>
<evidence type="ECO:0000313" key="7">
    <source>
        <dbReference type="EMBL" id="MBB2995053.1"/>
    </source>
</evidence>
<dbReference type="GO" id="GO:0009097">
    <property type="term" value="P:isoleucine biosynthetic process"/>
    <property type="evidence" value="ECO:0007669"/>
    <property type="project" value="TreeGrafter"/>
</dbReference>
<dbReference type="InterPro" id="IPR029035">
    <property type="entry name" value="DHS-like_NAD/FAD-binding_dom"/>
</dbReference>
<evidence type="ECO:0000313" key="8">
    <source>
        <dbReference type="Proteomes" id="UP000523000"/>
    </source>
</evidence>
<feature type="domain" description="Thiamine pyrophosphate enzyme TPP-binding" evidence="5">
    <location>
        <begin position="381"/>
        <end position="528"/>
    </location>
</feature>
<gene>
    <name evidence="7" type="ORF">E9229_001244</name>
</gene>
<dbReference type="GO" id="GO:0009099">
    <property type="term" value="P:L-valine biosynthetic process"/>
    <property type="evidence" value="ECO:0007669"/>
    <property type="project" value="TreeGrafter"/>
</dbReference>
<dbReference type="GO" id="GO:0005948">
    <property type="term" value="C:acetolactate synthase complex"/>
    <property type="evidence" value="ECO:0007669"/>
    <property type="project" value="TreeGrafter"/>
</dbReference>
<evidence type="ECO:0000256" key="2">
    <source>
        <dbReference type="ARBA" id="ARBA00023052"/>
    </source>
</evidence>
<dbReference type="SUPFAM" id="SSF52518">
    <property type="entry name" value="Thiamin diphosphate-binding fold (THDP-binding)"/>
    <property type="match status" value="2"/>
</dbReference>